<keyword evidence="1" id="KW-0732">Signal</keyword>
<protein>
    <submittedName>
        <fullName evidence="2">Uncharacterized protein</fullName>
    </submittedName>
</protein>
<organism evidence="2 3">
    <name type="scientific">Epilithonimonas mollis</name>
    <dbReference type="NCBI Taxonomy" id="216903"/>
    <lineage>
        <taxon>Bacteria</taxon>
        <taxon>Pseudomonadati</taxon>
        <taxon>Bacteroidota</taxon>
        <taxon>Flavobacteriia</taxon>
        <taxon>Flavobacteriales</taxon>
        <taxon>Weeksellaceae</taxon>
        <taxon>Chryseobacterium group</taxon>
        <taxon>Epilithonimonas</taxon>
    </lineage>
</organism>
<dbReference type="AlphaFoldDB" id="A0A1M6U9R0"/>
<feature type="chain" id="PRO_5012048224" evidence="1">
    <location>
        <begin position="20"/>
        <end position="135"/>
    </location>
</feature>
<dbReference type="STRING" id="216903.SAMN05444371_3220"/>
<dbReference type="RefSeq" id="WP_072999982.1">
    <property type="nucleotide sequence ID" value="NZ_FRAM01000004.1"/>
</dbReference>
<reference evidence="3" key="1">
    <citation type="submission" date="2016-11" db="EMBL/GenBank/DDBJ databases">
        <authorList>
            <person name="Varghese N."/>
            <person name="Submissions S."/>
        </authorList>
    </citation>
    <scope>NUCLEOTIDE SEQUENCE [LARGE SCALE GENOMIC DNA]</scope>
    <source>
        <strain evidence="3">DSM 18016</strain>
    </source>
</reference>
<gene>
    <name evidence="2" type="ORF">SAMN05444371_3220</name>
</gene>
<accession>A0A1M6U9R0</accession>
<sequence length="135" mass="15381">MKNLITLIILFSGLGLATAQTEAETIAWIKEKIEKYPVDYDKNVVKSINACEITVENYMDNKVSTWIMPTDITGWIAFGPSFKGNVVKHINHLGKVKYVDFISLLDEKREADLASRMMKAILHLNTFCPQKKEVF</sequence>
<proteinExistence type="predicted"/>
<evidence type="ECO:0000256" key="1">
    <source>
        <dbReference type="SAM" id="SignalP"/>
    </source>
</evidence>
<dbReference type="EMBL" id="FRAM01000004">
    <property type="protein sequence ID" value="SHK65798.1"/>
    <property type="molecule type" value="Genomic_DNA"/>
</dbReference>
<name>A0A1M6U9R0_9FLAO</name>
<feature type="signal peptide" evidence="1">
    <location>
        <begin position="1"/>
        <end position="19"/>
    </location>
</feature>
<keyword evidence="3" id="KW-1185">Reference proteome</keyword>
<dbReference type="OrthoDB" id="777488at2"/>
<dbReference type="Proteomes" id="UP000184498">
    <property type="component" value="Unassembled WGS sequence"/>
</dbReference>
<evidence type="ECO:0000313" key="3">
    <source>
        <dbReference type="Proteomes" id="UP000184498"/>
    </source>
</evidence>
<evidence type="ECO:0000313" key="2">
    <source>
        <dbReference type="EMBL" id="SHK65798.1"/>
    </source>
</evidence>